<evidence type="ECO:0000313" key="7">
    <source>
        <dbReference type="Proteomes" id="UP000807716"/>
    </source>
</evidence>
<protein>
    <submittedName>
        <fullName evidence="6">Uncharacterized protein</fullName>
    </submittedName>
</protein>
<dbReference type="GO" id="GO:0016020">
    <property type="term" value="C:membrane"/>
    <property type="evidence" value="ECO:0007669"/>
    <property type="project" value="UniProtKB-SubCell"/>
</dbReference>
<name>A0A9P6PXB7_9FUNG</name>
<gene>
    <name evidence="6" type="ORF">DFQ27_007068</name>
</gene>
<keyword evidence="2 5" id="KW-0812">Transmembrane</keyword>
<proteinExistence type="predicted"/>
<dbReference type="PANTHER" id="PTHR38483">
    <property type="entry name" value="CHROMOSOME 1, WHOLE GENOME SHOTGUN SEQUENCE"/>
    <property type="match status" value="1"/>
</dbReference>
<keyword evidence="4 5" id="KW-0472">Membrane</keyword>
<evidence type="ECO:0000256" key="1">
    <source>
        <dbReference type="ARBA" id="ARBA00004141"/>
    </source>
</evidence>
<evidence type="ECO:0000256" key="2">
    <source>
        <dbReference type="ARBA" id="ARBA00022692"/>
    </source>
</evidence>
<keyword evidence="3 5" id="KW-1133">Transmembrane helix</keyword>
<dbReference type="EMBL" id="JAAAJB010000540">
    <property type="protein sequence ID" value="KAG0254078.1"/>
    <property type="molecule type" value="Genomic_DNA"/>
</dbReference>
<dbReference type="AlphaFoldDB" id="A0A9P6PXB7"/>
<feature type="transmembrane region" description="Helical" evidence="5">
    <location>
        <begin position="52"/>
        <end position="71"/>
    </location>
</feature>
<sequence length="122" mass="13828">MIAEVGLRLTALGQKYWNSTSNILDIFLVIFCLVTLILVLEGCGSGHEAEELLDTILLVLRNAVQFWRLFMMIRKNKNNVRPRGGVVDFSNVRPTSLDIEEMGIEAYHDSHPFLANDSDDDF</sequence>
<feature type="transmembrane region" description="Helical" evidence="5">
    <location>
        <begin position="21"/>
        <end position="40"/>
    </location>
</feature>
<dbReference type="Gene3D" id="1.20.120.350">
    <property type="entry name" value="Voltage-gated potassium channels. Chain C"/>
    <property type="match status" value="1"/>
</dbReference>
<dbReference type="PANTHER" id="PTHR38483:SF1">
    <property type="entry name" value="ION TRANSPORT DOMAIN-CONTAINING PROTEIN"/>
    <property type="match status" value="1"/>
</dbReference>
<dbReference type="InterPro" id="IPR027359">
    <property type="entry name" value="Volt_channel_dom_sf"/>
</dbReference>
<dbReference type="Proteomes" id="UP000807716">
    <property type="component" value="Unassembled WGS sequence"/>
</dbReference>
<organism evidence="6 7">
    <name type="scientific">Actinomortierella ambigua</name>
    <dbReference type="NCBI Taxonomy" id="1343610"/>
    <lineage>
        <taxon>Eukaryota</taxon>
        <taxon>Fungi</taxon>
        <taxon>Fungi incertae sedis</taxon>
        <taxon>Mucoromycota</taxon>
        <taxon>Mortierellomycotina</taxon>
        <taxon>Mortierellomycetes</taxon>
        <taxon>Mortierellales</taxon>
        <taxon>Mortierellaceae</taxon>
        <taxon>Actinomortierella</taxon>
    </lineage>
</organism>
<keyword evidence="7" id="KW-1185">Reference proteome</keyword>
<reference evidence="6" key="1">
    <citation type="journal article" date="2020" name="Fungal Divers.">
        <title>Resolving the Mortierellaceae phylogeny through synthesis of multi-gene phylogenetics and phylogenomics.</title>
        <authorList>
            <person name="Vandepol N."/>
            <person name="Liber J."/>
            <person name="Desiro A."/>
            <person name="Na H."/>
            <person name="Kennedy M."/>
            <person name="Barry K."/>
            <person name="Grigoriev I.V."/>
            <person name="Miller A.N."/>
            <person name="O'Donnell K."/>
            <person name="Stajich J.E."/>
            <person name="Bonito G."/>
        </authorList>
    </citation>
    <scope>NUCLEOTIDE SEQUENCE</scope>
    <source>
        <strain evidence="6">BC1065</strain>
    </source>
</reference>
<comment type="caution">
    <text evidence="6">The sequence shown here is derived from an EMBL/GenBank/DDBJ whole genome shotgun (WGS) entry which is preliminary data.</text>
</comment>
<evidence type="ECO:0000256" key="5">
    <source>
        <dbReference type="SAM" id="Phobius"/>
    </source>
</evidence>
<evidence type="ECO:0000256" key="4">
    <source>
        <dbReference type="ARBA" id="ARBA00023136"/>
    </source>
</evidence>
<evidence type="ECO:0000313" key="6">
    <source>
        <dbReference type="EMBL" id="KAG0254078.1"/>
    </source>
</evidence>
<comment type="subcellular location">
    <subcellularLocation>
        <location evidence="1">Membrane</location>
        <topology evidence="1">Multi-pass membrane protein</topology>
    </subcellularLocation>
</comment>
<accession>A0A9P6PXB7</accession>
<evidence type="ECO:0000256" key="3">
    <source>
        <dbReference type="ARBA" id="ARBA00022989"/>
    </source>
</evidence>
<dbReference type="OrthoDB" id="429183at2759"/>